<keyword evidence="3" id="KW-1185">Reference proteome</keyword>
<evidence type="ECO:0000259" key="1">
    <source>
        <dbReference type="Pfam" id="PF13358"/>
    </source>
</evidence>
<reference evidence="2" key="3">
    <citation type="submission" date="2025-09" db="UniProtKB">
        <authorList>
            <consortium name="Ensembl"/>
        </authorList>
    </citation>
    <scope>IDENTIFICATION</scope>
</reference>
<dbReference type="GeneTree" id="ENSGT00940000180704"/>
<reference evidence="2" key="2">
    <citation type="submission" date="2025-08" db="UniProtKB">
        <authorList>
            <consortium name="Ensembl"/>
        </authorList>
    </citation>
    <scope>IDENTIFICATION</scope>
</reference>
<dbReference type="InterPro" id="IPR036397">
    <property type="entry name" value="RNaseH_sf"/>
</dbReference>
<proteinExistence type="predicted"/>
<reference evidence="3" key="1">
    <citation type="submission" date="2015-09" db="EMBL/GenBank/DDBJ databases">
        <authorList>
            <person name="Sai Rama Sridatta P."/>
        </authorList>
    </citation>
    <scope>NUCLEOTIDE SEQUENCE [LARGE SCALE GENOMIC DNA]</scope>
</reference>
<evidence type="ECO:0000313" key="2">
    <source>
        <dbReference type="Ensembl" id="ENSLCAP00010053780.1"/>
    </source>
</evidence>
<organism evidence="2 3">
    <name type="scientific">Lates calcarifer</name>
    <name type="common">Barramundi</name>
    <name type="synonym">Holocentrus calcarifer</name>
    <dbReference type="NCBI Taxonomy" id="8187"/>
    <lineage>
        <taxon>Eukaryota</taxon>
        <taxon>Metazoa</taxon>
        <taxon>Chordata</taxon>
        <taxon>Craniata</taxon>
        <taxon>Vertebrata</taxon>
        <taxon>Euteleostomi</taxon>
        <taxon>Actinopterygii</taxon>
        <taxon>Neopterygii</taxon>
        <taxon>Teleostei</taxon>
        <taxon>Neoteleostei</taxon>
        <taxon>Acanthomorphata</taxon>
        <taxon>Carangaria</taxon>
        <taxon>Carangaria incertae sedis</taxon>
        <taxon>Centropomidae</taxon>
        <taxon>Lates</taxon>
    </lineage>
</organism>
<feature type="domain" description="Tc1-like transposase DDE" evidence="1">
    <location>
        <begin position="13"/>
        <end position="133"/>
    </location>
</feature>
<dbReference type="STRING" id="8187.ENSLCAP00010053780"/>
<accession>A0A4W6FT44</accession>
<dbReference type="AlphaFoldDB" id="A0A4W6FT44"/>
<dbReference type="GO" id="GO:0003676">
    <property type="term" value="F:nucleic acid binding"/>
    <property type="evidence" value="ECO:0007669"/>
    <property type="project" value="InterPro"/>
</dbReference>
<dbReference type="Gene3D" id="3.30.420.10">
    <property type="entry name" value="Ribonuclease H-like superfamily/Ribonuclease H"/>
    <property type="match status" value="1"/>
</dbReference>
<name>A0A4W6FT44_LATCA</name>
<sequence>MRITQNKVLWADDTKTNLYQMMKREPKATASSVKHHGGSSLMVWAVIHYGGKTTLVVLDGNVNAVMCRNILENHCLPHTRRVYGNNFRLQDDNARAYRAATVRELLAVEGMQQMPWPACSPDMNPIEHAWDALGQREIR</sequence>
<dbReference type="InParanoid" id="A0A4W6FT44"/>
<dbReference type="Proteomes" id="UP000314980">
    <property type="component" value="Unassembled WGS sequence"/>
</dbReference>
<dbReference type="Pfam" id="PF13358">
    <property type="entry name" value="DDE_3"/>
    <property type="match status" value="1"/>
</dbReference>
<dbReference type="Ensembl" id="ENSLCAT00010055171.1">
    <property type="protein sequence ID" value="ENSLCAP00010053780.1"/>
    <property type="gene ID" value="ENSLCAG00010025023.1"/>
</dbReference>
<dbReference type="InterPro" id="IPR038717">
    <property type="entry name" value="Tc1-like_DDE_dom"/>
</dbReference>
<evidence type="ECO:0000313" key="3">
    <source>
        <dbReference type="Proteomes" id="UP000314980"/>
    </source>
</evidence>
<protein>
    <recommendedName>
        <fullName evidence="1">Tc1-like transposase DDE domain-containing protein</fullName>
    </recommendedName>
</protein>